<evidence type="ECO:0000256" key="5">
    <source>
        <dbReference type="ARBA" id="ARBA00023136"/>
    </source>
</evidence>
<keyword evidence="5 6" id="KW-0472">Membrane</keyword>
<keyword evidence="4 6" id="KW-1133">Transmembrane helix</keyword>
<reference evidence="9 10" key="1">
    <citation type="submission" date="2017-03" db="EMBL/GenBank/DDBJ databases">
        <authorList>
            <person name="Afonso C.L."/>
            <person name="Miller P.J."/>
            <person name="Scott M.A."/>
            <person name="Spackman E."/>
            <person name="Goraichik I."/>
            <person name="Dimitrov K.M."/>
            <person name="Suarez D.L."/>
            <person name="Swayne D.E."/>
        </authorList>
    </citation>
    <scope>NUCLEOTIDE SEQUENCE [LARGE SCALE GENOMIC DNA]</scope>
    <source>
        <strain evidence="9 10">CECT 8367</strain>
    </source>
</reference>
<evidence type="ECO:0000256" key="3">
    <source>
        <dbReference type="ARBA" id="ARBA00022692"/>
    </source>
</evidence>
<proteinExistence type="predicted"/>
<dbReference type="AlphaFoldDB" id="A0A1X6YUU0"/>
<dbReference type="RefSeq" id="WP_085895535.1">
    <property type="nucleotide sequence ID" value="NZ_FWFY01000003.1"/>
</dbReference>
<accession>A0A1X6YUU0</accession>
<dbReference type="OrthoDB" id="8455471at2"/>
<evidence type="ECO:0000313" key="9">
    <source>
        <dbReference type="EMBL" id="SLN31514.1"/>
    </source>
</evidence>
<comment type="subcellular location">
    <subcellularLocation>
        <location evidence="1">Cell membrane</location>
        <topology evidence="1">Multi-pass membrane protein</topology>
    </subcellularLocation>
</comment>
<keyword evidence="2" id="KW-1003">Cell membrane</keyword>
<sequence length="59" mass="6619">MRIFGLIVFLLDLYAIWNVITSSASTGKKVLWTLAILILPVLGLIVWFFMGPRGRGARI</sequence>
<feature type="transmembrane region" description="Helical" evidence="6">
    <location>
        <begin position="31"/>
        <end position="50"/>
    </location>
</feature>
<reference evidence="8 11" key="2">
    <citation type="submission" date="2018-03" db="EMBL/GenBank/DDBJ databases">
        <title>Genomic Encyclopedia of Archaeal and Bacterial Type Strains, Phase II (KMG-II): from individual species to whole genera.</title>
        <authorList>
            <person name="Goeker M."/>
        </authorList>
    </citation>
    <scope>NUCLEOTIDE SEQUENCE [LARGE SCALE GENOMIC DNA]</scope>
    <source>
        <strain evidence="8 11">DSM 29956</strain>
    </source>
</reference>
<protein>
    <submittedName>
        <fullName evidence="8">Phospholipase D-like protein</fullName>
    </submittedName>
</protein>
<evidence type="ECO:0000256" key="1">
    <source>
        <dbReference type="ARBA" id="ARBA00004651"/>
    </source>
</evidence>
<keyword evidence="3 6" id="KW-0812">Transmembrane</keyword>
<name>A0A1X6YUU0_9RHOB</name>
<dbReference type="Proteomes" id="UP000240624">
    <property type="component" value="Unassembled WGS sequence"/>
</dbReference>
<evidence type="ECO:0000256" key="2">
    <source>
        <dbReference type="ARBA" id="ARBA00022475"/>
    </source>
</evidence>
<keyword evidence="11" id="KW-1185">Reference proteome</keyword>
<dbReference type="InterPro" id="IPR027379">
    <property type="entry name" value="CLS_N"/>
</dbReference>
<dbReference type="EMBL" id="FWFY01000003">
    <property type="protein sequence ID" value="SLN31514.1"/>
    <property type="molecule type" value="Genomic_DNA"/>
</dbReference>
<evidence type="ECO:0000313" key="8">
    <source>
        <dbReference type="EMBL" id="PSK87584.1"/>
    </source>
</evidence>
<dbReference type="Pfam" id="PF13396">
    <property type="entry name" value="PLDc_N"/>
    <property type="match status" value="1"/>
</dbReference>
<evidence type="ECO:0000313" key="11">
    <source>
        <dbReference type="Proteomes" id="UP000240624"/>
    </source>
</evidence>
<evidence type="ECO:0000256" key="6">
    <source>
        <dbReference type="SAM" id="Phobius"/>
    </source>
</evidence>
<evidence type="ECO:0000259" key="7">
    <source>
        <dbReference type="Pfam" id="PF13396"/>
    </source>
</evidence>
<dbReference type="Proteomes" id="UP000193495">
    <property type="component" value="Unassembled WGS sequence"/>
</dbReference>
<evidence type="ECO:0000313" key="10">
    <source>
        <dbReference type="Proteomes" id="UP000193495"/>
    </source>
</evidence>
<organism evidence="9 10">
    <name type="scientific">Limimaricola soesokkakensis</name>
    <dbReference type="NCBI Taxonomy" id="1343159"/>
    <lineage>
        <taxon>Bacteria</taxon>
        <taxon>Pseudomonadati</taxon>
        <taxon>Pseudomonadota</taxon>
        <taxon>Alphaproteobacteria</taxon>
        <taxon>Rhodobacterales</taxon>
        <taxon>Paracoccaceae</taxon>
        <taxon>Limimaricola</taxon>
    </lineage>
</organism>
<feature type="domain" description="Cardiolipin synthase N-terminal" evidence="7">
    <location>
        <begin position="11"/>
        <end position="52"/>
    </location>
</feature>
<dbReference type="EMBL" id="PYGB01000002">
    <property type="protein sequence ID" value="PSK87584.1"/>
    <property type="molecule type" value="Genomic_DNA"/>
</dbReference>
<gene>
    <name evidence="8" type="ORF">CLV79_10264</name>
    <name evidence="9" type="ORF">LOS8367_01148</name>
</gene>
<evidence type="ECO:0000256" key="4">
    <source>
        <dbReference type="ARBA" id="ARBA00022989"/>
    </source>
</evidence>
<dbReference type="GO" id="GO:0005886">
    <property type="term" value="C:plasma membrane"/>
    <property type="evidence" value="ECO:0007669"/>
    <property type="project" value="UniProtKB-SubCell"/>
</dbReference>